<sequence>MCGESLNSVFDRHLIEPRSTHRRTTANLVRSPSRRRLLYPPISPRRIYVLKARGILTLDDCKAKIQPGGLHPGTSNAIFPLAAVRKRSRSGPAALELRSARMCQVTGVVGPRLGLSVSQPTLTEQETGQTRASRAGCGPGEVEKTTSACRDGTDELSGAGRTDQRWRKTRRARASSHVRGPAPAIARDGASRRDSADVPEIWVAGVSGKPGQMLARHRVEGRRRCSGSPYSGKVGSRLCWDVGQRALALEAVVGCAAASHAEVVSCALIALILETDADGPAVPAHALSECLSVLTLGRLYRALSGLAVDGAQSHLDGDTLWNAADGGTVRETSGARTYVRSRKDAGGFAVDEGSSKTARTGTGHGRTLVDWSGMRLAFRATLDAISELRGARMPSQTVVG</sequence>
<evidence type="ECO:0000256" key="1">
    <source>
        <dbReference type="SAM" id="MobiDB-lite"/>
    </source>
</evidence>
<accession>A0A5C3NN85</accession>
<reference evidence="2 3" key="1">
    <citation type="journal article" date="2019" name="Nat. Ecol. Evol.">
        <title>Megaphylogeny resolves global patterns of mushroom evolution.</title>
        <authorList>
            <person name="Varga T."/>
            <person name="Krizsan K."/>
            <person name="Foldi C."/>
            <person name="Dima B."/>
            <person name="Sanchez-Garcia M."/>
            <person name="Sanchez-Ramirez S."/>
            <person name="Szollosi G.J."/>
            <person name="Szarkandi J.G."/>
            <person name="Papp V."/>
            <person name="Albert L."/>
            <person name="Andreopoulos W."/>
            <person name="Angelini C."/>
            <person name="Antonin V."/>
            <person name="Barry K.W."/>
            <person name="Bougher N.L."/>
            <person name="Buchanan P."/>
            <person name="Buyck B."/>
            <person name="Bense V."/>
            <person name="Catcheside P."/>
            <person name="Chovatia M."/>
            <person name="Cooper J."/>
            <person name="Damon W."/>
            <person name="Desjardin D."/>
            <person name="Finy P."/>
            <person name="Geml J."/>
            <person name="Haridas S."/>
            <person name="Hughes K."/>
            <person name="Justo A."/>
            <person name="Karasinski D."/>
            <person name="Kautmanova I."/>
            <person name="Kiss B."/>
            <person name="Kocsube S."/>
            <person name="Kotiranta H."/>
            <person name="LaButti K.M."/>
            <person name="Lechner B.E."/>
            <person name="Liimatainen K."/>
            <person name="Lipzen A."/>
            <person name="Lukacs Z."/>
            <person name="Mihaltcheva S."/>
            <person name="Morgado L.N."/>
            <person name="Niskanen T."/>
            <person name="Noordeloos M.E."/>
            <person name="Ohm R.A."/>
            <person name="Ortiz-Santana B."/>
            <person name="Ovrebo C."/>
            <person name="Racz N."/>
            <person name="Riley R."/>
            <person name="Savchenko A."/>
            <person name="Shiryaev A."/>
            <person name="Soop K."/>
            <person name="Spirin V."/>
            <person name="Szebenyi C."/>
            <person name="Tomsovsky M."/>
            <person name="Tulloss R.E."/>
            <person name="Uehling J."/>
            <person name="Grigoriev I.V."/>
            <person name="Vagvolgyi C."/>
            <person name="Papp T."/>
            <person name="Martin F.M."/>
            <person name="Miettinen O."/>
            <person name="Hibbett D.S."/>
            <person name="Nagy L.G."/>
        </authorList>
    </citation>
    <scope>NUCLEOTIDE SEQUENCE [LARGE SCALE GENOMIC DNA]</scope>
    <source>
        <strain evidence="2 3">HHB13444</strain>
    </source>
</reference>
<evidence type="ECO:0000313" key="3">
    <source>
        <dbReference type="Proteomes" id="UP000308197"/>
    </source>
</evidence>
<dbReference type="InParanoid" id="A0A5C3NN85"/>
<protein>
    <submittedName>
        <fullName evidence="2">Uncharacterized protein</fullName>
    </submittedName>
</protein>
<evidence type="ECO:0000313" key="2">
    <source>
        <dbReference type="EMBL" id="TFK79111.1"/>
    </source>
</evidence>
<feature type="compositionally biased region" description="Polar residues" evidence="1">
    <location>
        <begin position="120"/>
        <end position="132"/>
    </location>
</feature>
<proteinExistence type="predicted"/>
<dbReference type="EMBL" id="ML212163">
    <property type="protein sequence ID" value="TFK79111.1"/>
    <property type="molecule type" value="Genomic_DNA"/>
</dbReference>
<feature type="region of interest" description="Disordered" evidence="1">
    <location>
        <begin position="120"/>
        <end position="191"/>
    </location>
</feature>
<dbReference type="AlphaFoldDB" id="A0A5C3NN85"/>
<name>A0A5C3NN85_9APHY</name>
<dbReference type="Proteomes" id="UP000308197">
    <property type="component" value="Unassembled WGS sequence"/>
</dbReference>
<feature type="compositionally biased region" description="Basic residues" evidence="1">
    <location>
        <begin position="167"/>
        <end position="176"/>
    </location>
</feature>
<keyword evidence="3" id="KW-1185">Reference proteome</keyword>
<gene>
    <name evidence="2" type="ORF">K466DRAFT_570432</name>
</gene>
<organism evidence="2 3">
    <name type="scientific">Polyporus arcularius HHB13444</name>
    <dbReference type="NCBI Taxonomy" id="1314778"/>
    <lineage>
        <taxon>Eukaryota</taxon>
        <taxon>Fungi</taxon>
        <taxon>Dikarya</taxon>
        <taxon>Basidiomycota</taxon>
        <taxon>Agaricomycotina</taxon>
        <taxon>Agaricomycetes</taxon>
        <taxon>Polyporales</taxon>
        <taxon>Polyporaceae</taxon>
        <taxon>Polyporus</taxon>
    </lineage>
</organism>